<feature type="compositionally biased region" description="Gly residues" evidence="1">
    <location>
        <begin position="70"/>
        <end position="80"/>
    </location>
</feature>
<feature type="region of interest" description="Disordered" evidence="1">
    <location>
        <begin position="1"/>
        <end position="21"/>
    </location>
</feature>
<dbReference type="AlphaFoldDB" id="A0A9I9CW70"/>
<protein>
    <submittedName>
        <fullName evidence="2">Uncharacterized protein</fullName>
    </submittedName>
</protein>
<name>A0A9I9CW70_CUCME</name>
<evidence type="ECO:0000313" key="2">
    <source>
        <dbReference type="EnsemblPlants" id="MELO3C009311.2.1"/>
    </source>
</evidence>
<feature type="compositionally biased region" description="Basic and acidic residues" evidence="1">
    <location>
        <begin position="88"/>
        <end position="98"/>
    </location>
</feature>
<accession>A0A9I9CW70</accession>
<proteinExistence type="predicted"/>
<evidence type="ECO:0000256" key="1">
    <source>
        <dbReference type="SAM" id="MobiDB-lite"/>
    </source>
</evidence>
<dbReference type="EnsemblPlants" id="MELO3C009311.2.1">
    <property type="protein sequence ID" value="MELO3C009311.2.1"/>
    <property type="gene ID" value="MELO3C009311.2"/>
</dbReference>
<feature type="region of interest" description="Disordered" evidence="1">
    <location>
        <begin position="63"/>
        <end position="104"/>
    </location>
</feature>
<sequence length="104" mass="10513">GVKSVSSLGSGDGKETEGIGIETVELVVVAEAREYRLSSSEARWSVLEREIGGACLTSGAVHQEGADGRSAGGGGGGVGGEECEDEHGDGWDGDRECGKFMAAP</sequence>
<dbReference type="Gramene" id="MELO3C009311.2.1">
    <property type="protein sequence ID" value="MELO3C009311.2.1"/>
    <property type="gene ID" value="MELO3C009311.2"/>
</dbReference>
<organism evidence="2">
    <name type="scientific">Cucumis melo</name>
    <name type="common">Muskmelon</name>
    <dbReference type="NCBI Taxonomy" id="3656"/>
    <lineage>
        <taxon>Eukaryota</taxon>
        <taxon>Viridiplantae</taxon>
        <taxon>Streptophyta</taxon>
        <taxon>Embryophyta</taxon>
        <taxon>Tracheophyta</taxon>
        <taxon>Spermatophyta</taxon>
        <taxon>Magnoliopsida</taxon>
        <taxon>eudicotyledons</taxon>
        <taxon>Gunneridae</taxon>
        <taxon>Pentapetalae</taxon>
        <taxon>rosids</taxon>
        <taxon>fabids</taxon>
        <taxon>Cucurbitales</taxon>
        <taxon>Cucurbitaceae</taxon>
        <taxon>Benincaseae</taxon>
        <taxon>Cucumis</taxon>
    </lineage>
</organism>
<reference evidence="2" key="1">
    <citation type="submission" date="2023-03" db="UniProtKB">
        <authorList>
            <consortium name="EnsemblPlants"/>
        </authorList>
    </citation>
    <scope>IDENTIFICATION</scope>
</reference>